<evidence type="ECO:0000256" key="4">
    <source>
        <dbReference type="ARBA" id="ARBA00023163"/>
    </source>
</evidence>
<dbReference type="Proteomes" id="UP000219281">
    <property type="component" value="Unassembled WGS sequence"/>
</dbReference>
<reference evidence="8" key="1">
    <citation type="submission" date="2017-09" db="EMBL/GenBank/DDBJ databases">
        <authorList>
            <person name="Varghese N."/>
            <person name="Submissions S."/>
        </authorList>
    </citation>
    <scope>NUCLEOTIDE SEQUENCE [LARGE SCALE GENOMIC DNA]</scope>
    <source>
        <strain evidence="8">CGMCC 1.12803</strain>
    </source>
</reference>
<dbReference type="GO" id="GO:0016987">
    <property type="term" value="F:sigma factor activity"/>
    <property type="evidence" value="ECO:0007669"/>
    <property type="project" value="UniProtKB-KW"/>
</dbReference>
<evidence type="ECO:0000313" key="8">
    <source>
        <dbReference type="Proteomes" id="UP000219281"/>
    </source>
</evidence>
<organism evidence="7 8">
    <name type="scientific">Pedobacter xixiisoli</name>
    <dbReference type="NCBI Taxonomy" id="1476464"/>
    <lineage>
        <taxon>Bacteria</taxon>
        <taxon>Pseudomonadati</taxon>
        <taxon>Bacteroidota</taxon>
        <taxon>Sphingobacteriia</taxon>
        <taxon>Sphingobacteriales</taxon>
        <taxon>Sphingobacteriaceae</taxon>
        <taxon>Pedobacter</taxon>
    </lineage>
</organism>
<dbReference type="OrthoDB" id="9780326at2"/>
<keyword evidence="2" id="KW-0805">Transcription regulation</keyword>
<keyword evidence="4" id="KW-0804">Transcription</keyword>
<gene>
    <name evidence="7" type="ORF">SAMN06297358_2401</name>
</gene>
<dbReference type="GO" id="GO:0003677">
    <property type="term" value="F:DNA binding"/>
    <property type="evidence" value="ECO:0007669"/>
    <property type="project" value="InterPro"/>
</dbReference>
<name>A0A286A0I4_9SPHI</name>
<evidence type="ECO:0000256" key="2">
    <source>
        <dbReference type="ARBA" id="ARBA00023015"/>
    </source>
</evidence>
<protein>
    <submittedName>
        <fullName evidence="7">RNA polymerase sigma-70 factor, ECF subfamily</fullName>
    </submittedName>
</protein>
<dbReference type="Pfam" id="PF08281">
    <property type="entry name" value="Sigma70_r4_2"/>
    <property type="match status" value="1"/>
</dbReference>
<evidence type="ECO:0000259" key="5">
    <source>
        <dbReference type="Pfam" id="PF04542"/>
    </source>
</evidence>
<keyword evidence="8" id="KW-1185">Reference proteome</keyword>
<dbReference type="InterPro" id="IPR036388">
    <property type="entry name" value="WH-like_DNA-bd_sf"/>
</dbReference>
<evidence type="ECO:0000313" key="7">
    <source>
        <dbReference type="EMBL" id="SOD15407.1"/>
    </source>
</evidence>
<dbReference type="InterPro" id="IPR013249">
    <property type="entry name" value="RNA_pol_sigma70_r4_t2"/>
</dbReference>
<dbReference type="CDD" id="cd06171">
    <property type="entry name" value="Sigma70_r4"/>
    <property type="match status" value="1"/>
</dbReference>
<evidence type="ECO:0000259" key="6">
    <source>
        <dbReference type="Pfam" id="PF08281"/>
    </source>
</evidence>
<dbReference type="Gene3D" id="1.10.10.10">
    <property type="entry name" value="Winged helix-like DNA-binding domain superfamily/Winged helix DNA-binding domain"/>
    <property type="match status" value="1"/>
</dbReference>
<proteinExistence type="inferred from homology"/>
<dbReference type="InterPro" id="IPR013324">
    <property type="entry name" value="RNA_pol_sigma_r3/r4-like"/>
</dbReference>
<dbReference type="PANTHER" id="PTHR43133">
    <property type="entry name" value="RNA POLYMERASE ECF-TYPE SIGMA FACTO"/>
    <property type="match status" value="1"/>
</dbReference>
<dbReference type="GO" id="GO:0006352">
    <property type="term" value="P:DNA-templated transcription initiation"/>
    <property type="evidence" value="ECO:0007669"/>
    <property type="project" value="InterPro"/>
</dbReference>
<accession>A0A286A0I4</accession>
<dbReference type="InterPro" id="IPR014284">
    <property type="entry name" value="RNA_pol_sigma-70_dom"/>
</dbReference>
<dbReference type="SUPFAM" id="SSF88946">
    <property type="entry name" value="Sigma2 domain of RNA polymerase sigma factors"/>
    <property type="match status" value="1"/>
</dbReference>
<sequence>MSEIEFLQLLTSNQGIIGKVCSIYCNQREDYEDLFQEITYQAWKGFTSFRGDAKFSTWLYRIALNTAISSFRKRKPTIEFVAVLPDNNFHHPNEKNEQQQQLLWGIKQLNEGERAIIALYLEEMSYQEIAEIIGISENNVGVKINRIKNKLHQILSHGNR</sequence>
<dbReference type="InterPro" id="IPR007627">
    <property type="entry name" value="RNA_pol_sigma70_r2"/>
</dbReference>
<keyword evidence="3" id="KW-0731">Sigma factor</keyword>
<feature type="domain" description="RNA polymerase sigma-70 region 2" evidence="5">
    <location>
        <begin position="11"/>
        <end position="75"/>
    </location>
</feature>
<dbReference type="Pfam" id="PF04542">
    <property type="entry name" value="Sigma70_r2"/>
    <property type="match status" value="1"/>
</dbReference>
<comment type="similarity">
    <text evidence="1">Belongs to the sigma-70 factor family. ECF subfamily.</text>
</comment>
<dbReference type="AlphaFoldDB" id="A0A286A0I4"/>
<evidence type="ECO:0000256" key="3">
    <source>
        <dbReference type="ARBA" id="ARBA00023082"/>
    </source>
</evidence>
<dbReference type="PANTHER" id="PTHR43133:SF45">
    <property type="entry name" value="RNA POLYMERASE ECF-TYPE SIGMA FACTOR"/>
    <property type="match status" value="1"/>
</dbReference>
<dbReference type="NCBIfam" id="TIGR02937">
    <property type="entry name" value="sigma70-ECF"/>
    <property type="match status" value="1"/>
</dbReference>
<dbReference type="Gene3D" id="1.10.1740.10">
    <property type="match status" value="1"/>
</dbReference>
<dbReference type="RefSeq" id="WP_097132129.1">
    <property type="nucleotide sequence ID" value="NZ_OCMT01000002.1"/>
</dbReference>
<dbReference type="InterPro" id="IPR039425">
    <property type="entry name" value="RNA_pol_sigma-70-like"/>
</dbReference>
<dbReference type="EMBL" id="OCMT01000002">
    <property type="protein sequence ID" value="SOD15407.1"/>
    <property type="molecule type" value="Genomic_DNA"/>
</dbReference>
<evidence type="ECO:0000256" key="1">
    <source>
        <dbReference type="ARBA" id="ARBA00010641"/>
    </source>
</evidence>
<feature type="domain" description="RNA polymerase sigma factor 70 region 4 type 2" evidence="6">
    <location>
        <begin position="106"/>
        <end position="151"/>
    </location>
</feature>
<dbReference type="SUPFAM" id="SSF88659">
    <property type="entry name" value="Sigma3 and sigma4 domains of RNA polymerase sigma factors"/>
    <property type="match status" value="1"/>
</dbReference>
<dbReference type="InterPro" id="IPR013325">
    <property type="entry name" value="RNA_pol_sigma_r2"/>
</dbReference>